<feature type="compositionally biased region" description="Low complexity" evidence="1">
    <location>
        <begin position="22"/>
        <end position="33"/>
    </location>
</feature>
<evidence type="ECO:0000256" key="1">
    <source>
        <dbReference type="SAM" id="MobiDB-lite"/>
    </source>
</evidence>
<organism evidence="2 3">
    <name type="scientific">Portunus trituberculatus</name>
    <name type="common">Swimming crab</name>
    <name type="synonym">Neptunus trituberculatus</name>
    <dbReference type="NCBI Taxonomy" id="210409"/>
    <lineage>
        <taxon>Eukaryota</taxon>
        <taxon>Metazoa</taxon>
        <taxon>Ecdysozoa</taxon>
        <taxon>Arthropoda</taxon>
        <taxon>Crustacea</taxon>
        <taxon>Multicrustacea</taxon>
        <taxon>Malacostraca</taxon>
        <taxon>Eumalacostraca</taxon>
        <taxon>Eucarida</taxon>
        <taxon>Decapoda</taxon>
        <taxon>Pleocyemata</taxon>
        <taxon>Brachyura</taxon>
        <taxon>Eubrachyura</taxon>
        <taxon>Portunoidea</taxon>
        <taxon>Portunidae</taxon>
        <taxon>Portuninae</taxon>
        <taxon>Portunus</taxon>
    </lineage>
</organism>
<feature type="region of interest" description="Disordered" evidence="1">
    <location>
        <begin position="1"/>
        <end position="37"/>
    </location>
</feature>
<sequence>MEGNTARRASSLAKPALTVQETLSTTGRLTSSSHMTHDEIVVSDPKEIFKIVPKSRTVSRCSSGSCMSSGKNNNVSKTLCSLLYTQFIHQIPDEHARNYVK</sequence>
<dbReference type="AlphaFoldDB" id="A0A5B7F8C1"/>
<reference evidence="2 3" key="1">
    <citation type="submission" date="2019-05" db="EMBL/GenBank/DDBJ databases">
        <title>Another draft genome of Portunus trituberculatus and its Hox gene families provides insights of decapod evolution.</title>
        <authorList>
            <person name="Jeong J.-H."/>
            <person name="Song I."/>
            <person name="Kim S."/>
            <person name="Choi T."/>
            <person name="Kim D."/>
            <person name="Ryu S."/>
            <person name="Kim W."/>
        </authorList>
    </citation>
    <scope>NUCLEOTIDE SEQUENCE [LARGE SCALE GENOMIC DNA]</scope>
    <source>
        <tissue evidence="2">Muscle</tissue>
    </source>
</reference>
<accession>A0A5B7F8C1</accession>
<gene>
    <name evidence="2" type="ORF">E2C01_034362</name>
</gene>
<dbReference type="Proteomes" id="UP000324222">
    <property type="component" value="Unassembled WGS sequence"/>
</dbReference>
<keyword evidence="3" id="KW-1185">Reference proteome</keyword>
<evidence type="ECO:0000313" key="3">
    <source>
        <dbReference type="Proteomes" id="UP000324222"/>
    </source>
</evidence>
<protein>
    <submittedName>
        <fullName evidence="2">Uncharacterized protein</fullName>
    </submittedName>
</protein>
<dbReference type="EMBL" id="VSRR010004816">
    <property type="protein sequence ID" value="MPC40794.1"/>
    <property type="molecule type" value="Genomic_DNA"/>
</dbReference>
<name>A0A5B7F8C1_PORTR</name>
<proteinExistence type="predicted"/>
<comment type="caution">
    <text evidence="2">The sequence shown here is derived from an EMBL/GenBank/DDBJ whole genome shotgun (WGS) entry which is preliminary data.</text>
</comment>
<evidence type="ECO:0000313" key="2">
    <source>
        <dbReference type="EMBL" id="MPC40794.1"/>
    </source>
</evidence>